<gene>
    <name evidence="1" type="primary">Dsec\GM23403</name>
    <name evidence="1" type="ORF">Dsec_GM23403</name>
</gene>
<name>B4IFM8_DROSE</name>
<evidence type="ECO:0000313" key="2">
    <source>
        <dbReference type="Proteomes" id="UP000001292"/>
    </source>
</evidence>
<dbReference type="HOGENOM" id="CLU_3089471_0_0_1"/>
<dbReference type="EMBL" id="CH480833">
    <property type="protein sequence ID" value="EDW46450.1"/>
    <property type="molecule type" value="Genomic_DNA"/>
</dbReference>
<dbReference type="Proteomes" id="UP000001292">
    <property type="component" value="Unassembled WGS sequence"/>
</dbReference>
<accession>B4IFM8</accession>
<protein>
    <submittedName>
        <fullName evidence="1">GM23403</fullName>
    </submittedName>
</protein>
<evidence type="ECO:0000313" key="1">
    <source>
        <dbReference type="EMBL" id="EDW46450.1"/>
    </source>
</evidence>
<keyword evidence="2" id="KW-1185">Reference proteome</keyword>
<reference evidence="1 2" key="1">
    <citation type="journal article" date="2007" name="Nature">
        <title>Evolution of genes and genomes on the Drosophila phylogeny.</title>
        <authorList>
            <consortium name="Drosophila 12 Genomes Consortium"/>
            <person name="Clark A.G."/>
            <person name="Eisen M.B."/>
            <person name="Smith D.R."/>
            <person name="Bergman C.M."/>
            <person name="Oliver B."/>
            <person name="Markow T.A."/>
            <person name="Kaufman T.C."/>
            <person name="Kellis M."/>
            <person name="Gelbart W."/>
            <person name="Iyer V.N."/>
            <person name="Pollard D.A."/>
            <person name="Sackton T.B."/>
            <person name="Larracuente A.M."/>
            <person name="Singh N.D."/>
            <person name="Abad J.P."/>
            <person name="Abt D.N."/>
            <person name="Adryan B."/>
            <person name="Aguade M."/>
            <person name="Akashi H."/>
            <person name="Anderson W.W."/>
            <person name="Aquadro C.F."/>
            <person name="Ardell D.H."/>
            <person name="Arguello R."/>
            <person name="Artieri C.G."/>
            <person name="Barbash D.A."/>
            <person name="Barker D."/>
            <person name="Barsanti P."/>
            <person name="Batterham P."/>
            <person name="Batzoglou S."/>
            <person name="Begun D."/>
            <person name="Bhutkar A."/>
            <person name="Blanco E."/>
            <person name="Bosak S.A."/>
            <person name="Bradley R.K."/>
            <person name="Brand A.D."/>
            <person name="Brent M.R."/>
            <person name="Brooks A.N."/>
            <person name="Brown R.H."/>
            <person name="Butlin R.K."/>
            <person name="Caggese C."/>
            <person name="Calvi B.R."/>
            <person name="Bernardo de Carvalho A."/>
            <person name="Caspi A."/>
            <person name="Castrezana S."/>
            <person name="Celniker S.E."/>
            <person name="Chang J.L."/>
            <person name="Chapple C."/>
            <person name="Chatterji S."/>
            <person name="Chinwalla A."/>
            <person name="Civetta A."/>
            <person name="Clifton S.W."/>
            <person name="Comeron J.M."/>
            <person name="Costello J.C."/>
            <person name="Coyne J.A."/>
            <person name="Daub J."/>
            <person name="David R.G."/>
            <person name="Delcher A.L."/>
            <person name="Delehaunty K."/>
            <person name="Do C.B."/>
            <person name="Ebling H."/>
            <person name="Edwards K."/>
            <person name="Eickbush T."/>
            <person name="Evans J.D."/>
            <person name="Filipski A."/>
            <person name="Findeiss S."/>
            <person name="Freyhult E."/>
            <person name="Fulton L."/>
            <person name="Fulton R."/>
            <person name="Garcia A.C."/>
            <person name="Gardiner A."/>
            <person name="Garfield D.A."/>
            <person name="Garvin B.E."/>
            <person name="Gibson G."/>
            <person name="Gilbert D."/>
            <person name="Gnerre S."/>
            <person name="Godfrey J."/>
            <person name="Good R."/>
            <person name="Gotea V."/>
            <person name="Gravely B."/>
            <person name="Greenberg A.J."/>
            <person name="Griffiths-Jones S."/>
            <person name="Gross S."/>
            <person name="Guigo R."/>
            <person name="Gustafson E.A."/>
            <person name="Haerty W."/>
            <person name="Hahn M.W."/>
            <person name="Halligan D.L."/>
            <person name="Halpern A.L."/>
            <person name="Halter G.M."/>
            <person name="Han M.V."/>
            <person name="Heger A."/>
            <person name="Hillier L."/>
            <person name="Hinrichs A.S."/>
            <person name="Holmes I."/>
            <person name="Hoskins R.A."/>
            <person name="Hubisz M.J."/>
            <person name="Hultmark D."/>
            <person name="Huntley M.A."/>
            <person name="Jaffe D.B."/>
            <person name="Jagadeeshan S."/>
            <person name="Jeck W.R."/>
            <person name="Johnson J."/>
            <person name="Jones C.D."/>
            <person name="Jordan W.C."/>
            <person name="Karpen G.H."/>
            <person name="Kataoka E."/>
            <person name="Keightley P.D."/>
            <person name="Kheradpour P."/>
            <person name="Kirkness E.F."/>
            <person name="Koerich L.B."/>
            <person name="Kristiansen K."/>
            <person name="Kudrna D."/>
            <person name="Kulathinal R.J."/>
            <person name="Kumar S."/>
            <person name="Kwok R."/>
            <person name="Lander E."/>
            <person name="Langley C.H."/>
            <person name="Lapoint R."/>
            <person name="Lazzaro B.P."/>
            <person name="Lee S.J."/>
            <person name="Levesque L."/>
            <person name="Li R."/>
            <person name="Lin C.F."/>
            <person name="Lin M.F."/>
            <person name="Lindblad-Toh K."/>
            <person name="Llopart A."/>
            <person name="Long M."/>
            <person name="Low L."/>
            <person name="Lozovsky E."/>
            <person name="Lu J."/>
            <person name="Luo M."/>
            <person name="Machado C.A."/>
            <person name="Makalowski W."/>
            <person name="Marzo M."/>
            <person name="Matsuda M."/>
            <person name="Matzkin L."/>
            <person name="McAllister B."/>
            <person name="McBride C.S."/>
            <person name="McKernan B."/>
            <person name="McKernan K."/>
            <person name="Mendez-Lago M."/>
            <person name="Minx P."/>
            <person name="Mollenhauer M.U."/>
            <person name="Montooth K."/>
            <person name="Mount S.M."/>
            <person name="Mu X."/>
            <person name="Myers E."/>
            <person name="Negre B."/>
            <person name="Newfeld S."/>
            <person name="Nielsen R."/>
            <person name="Noor M.A."/>
            <person name="O'Grady P."/>
            <person name="Pachter L."/>
            <person name="Papaceit M."/>
            <person name="Parisi M.J."/>
            <person name="Parisi M."/>
            <person name="Parts L."/>
            <person name="Pedersen J.S."/>
            <person name="Pesole G."/>
            <person name="Phillippy A.M."/>
            <person name="Ponting C.P."/>
            <person name="Pop M."/>
            <person name="Porcelli D."/>
            <person name="Powell J.R."/>
            <person name="Prohaska S."/>
            <person name="Pruitt K."/>
            <person name="Puig M."/>
            <person name="Quesneville H."/>
            <person name="Ram K.R."/>
            <person name="Rand D."/>
            <person name="Rasmussen M.D."/>
            <person name="Reed L.K."/>
            <person name="Reenan R."/>
            <person name="Reily A."/>
            <person name="Remington K.A."/>
            <person name="Rieger T.T."/>
            <person name="Ritchie M.G."/>
            <person name="Robin C."/>
            <person name="Rogers Y.H."/>
            <person name="Rohde C."/>
            <person name="Rozas J."/>
            <person name="Rubenfield M.J."/>
            <person name="Ruiz A."/>
            <person name="Russo S."/>
            <person name="Salzberg S.L."/>
            <person name="Sanchez-Gracia A."/>
            <person name="Saranga D.J."/>
            <person name="Sato H."/>
            <person name="Schaeffer S.W."/>
            <person name="Schatz M.C."/>
            <person name="Schlenke T."/>
            <person name="Schwartz R."/>
            <person name="Segarra C."/>
            <person name="Singh R.S."/>
            <person name="Sirot L."/>
            <person name="Sirota M."/>
            <person name="Sisneros N.B."/>
            <person name="Smith C.D."/>
            <person name="Smith T.F."/>
            <person name="Spieth J."/>
            <person name="Stage D.E."/>
            <person name="Stark A."/>
            <person name="Stephan W."/>
            <person name="Strausberg R.L."/>
            <person name="Strempel S."/>
            <person name="Sturgill D."/>
            <person name="Sutton G."/>
            <person name="Sutton G.G."/>
            <person name="Tao W."/>
            <person name="Teichmann S."/>
            <person name="Tobari Y.N."/>
            <person name="Tomimura Y."/>
            <person name="Tsolas J.M."/>
            <person name="Valente V.L."/>
            <person name="Venter E."/>
            <person name="Venter J.C."/>
            <person name="Vicario S."/>
            <person name="Vieira F.G."/>
            <person name="Vilella A.J."/>
            <person name="Villasante A."/>
            <person name="Walenz B."/>
            <person name="Wang J."/>
            <person name="Wasserman M."/>
            <person name="Watts T."/>
            <person name="Wilson D."/>
            <person name="Wilson R.K."/>
            <person name="Wing R.A."/>
            <person name="Wolfner M.F."/>
            <person name="Wong A."/>
            <person name="Wong G.K."/>
            <person name="Wu C.I."/>
            <person name="Wu G."/>
            <person name="Yamamoto D."/>
            <person name="Yang H.P."/>
            <person name="Yang S.P."/>
            <person name="Yorke J.A."/>
            <person name="Yoshida K."/>
            <person name="Zdobnov E."/>
            <person name="Zhang P."/>
            <person name="Zhang Y."/>
            <person name="Zimin A.V."/>
            <person name="Baldwin J."/>
            <person name="Abdouelleil A."/>
            <person name="Abdulkadir J."/>
            <person name="Abebe A."/>
            <person name="Abera B."/>
            <person name="Abreu J."/>
            <person name="Acer S.C."/>
            <person name="Aftuck L."/>
            <person name="Alexander A."/>
            <person name="An P."/>
            <person name="Anderson E."/>
            <person name="Anderson S."/>
            <person name="Arachi H."/>
            <person name="Azer M."/>
            <person name="Bachantsang P."/>
            <person name="Barry A."/>
            <person name="Bayul T."/>
            <person name="Berlin A."/>
            <person name="Bessette D."/>
            <person name="Bloom T."/>
            <person name="Blye J."/>
            <person name="Boguslavskiy L."/>
            <person name="Bonnet C."/>
            <person name="Boukhgalter B."/>
            <person name="Bourzgui I."/>
            <person name="Brown A."/>
            <person name="Cahill P."/>
            <person name="Channer S."/>
            <person name="Cheshatsang Y."/>
            <person name="Chuda L."/>
            <person name="Citroen M."/>
            <person name="Collymore A."/>
            <person name="Cooke P."/>
            <person name="Costello M."/>
            <person name="D'Aco K."/>
            <person name="Daza R."/>
            <person name="De Haan G."/>
            <person name="DeGray S."/>
            <person name="DeMaso C."/>
            <person name="Dhargay N."/>
            <person name="Dooley K."/>
            <person name="Dooley E."/>
            <person name="Doricent M."/>
            <person name="Dorje P."/>
            <person name="Dorjee K."/>
            <person name="Dupes A."/>
            <person name="Elong R."/>
            <person name="Falk J."/>
            <person name="Farina A."/>
            <person name="Faro S."/>
            <person name="Ferguson D."/>
            <person name="Fisher S."/>
            <person name="Foley C.D."/>
            <person name="Franke A."/>
            <person name="Friedrich D."/>
            <person name="Gadbois L."/>
            <person name="Gearin G."/>
            <person name="Gearin C.R."/>
            <person name="Giannoukos G."/>
            <person name="Goode T."/>
            <person name="Graham J."/>
            <person name="Grandbois E."/>
            <person name="Grewal S."/>
            <person name="Gyaltsen K."/>
            <person name="Hafez N."/>
            <person name="Hagos B."/>
            <person name="Hall J."/>
            <person name="Henson C."/>
            <person name="Hollinger A."/>
            <person name="Honan T."/>
            <person name="Huard M.D."/>
            <person name="Hughes L."/>
            <person name="Hurhula B."/>
            <person name="Husby M.E."/>
            <person name="Kamat A."/>
            <person name="Kanga B."/>
            <person name="Kashin S."/>
            <person name="Khazanovich D."/>
            <person name="Kisner P."/>
            <person name="Lance K."/>
            <person name="Lara M."/>
            <person name="Lee W."/>
            <person name="Lennon N."/>
            <person name="Letendre F."/>
            <person name="LeVine R."/>
            <person name="Lipovsky A."/>
            <person name="Liu X."/>
            <person name="Liu J."/>
            <person name="Liu S."/>
            <person name="Lokyitsang T."/>
            <person name="Lokyitsang Y."/>
            <person name="Lubonja R."/>
            <person name="Lui A."/>
            <person name="MacDonald P."/>
            <person name="Magnisalis V."/>
            <person name="Maru K."/>
            <person name="Matthews C."/>
            <person name="McCusker W."/>
            <person name="McDonough S."/>
            <person name="Mehta T."/>
            <person name="Meldrim J."/>
            <person name="Meneus L."/>
            <person name="Mihai O."/>
            <person name="Mihalev A."/>
            <person name="Mihova T."/>
            <person name="Mittelman R."/>
            <person name="Mlenga V."/>
            <person name="Montmayeur A."/>
            <person name="Mulrain L."/>
            <person name="Navidi A."/>
            <person name="Naylor J."/>
            <person name="Negash T."/>
            <person name="Nguyen T."/>
            <person name="Nguyen N."/>
            <person name="Nicol R."/>
            <person name="Norbu C."/>
            <person name="Norbu N."/>
            <person name="Novod N."/>
            <person name="O'Neill B."/>
            <person name="Osman S."/>
            <person name="Markiewicz E."/>
            <person name="Oyono O.L."/>
            <person name="Patti C."/>
            <person name="Phunkhang P."/>
            <person name="Pierre F."/>
            <person name="Priest M."/>
            <person name="Raghuraman S."/>
            <person name="Rege F."/>
            <person name="Reyes R."/>
            <person name="Rise C."/>
            <person name="Rogov P."/>
            <person name="Ross K."/>
            <person name="Ryan E."/>
            <person name="Settipalli S."/>
            <person name="Shea T."/>
            <person name="Sherpa N."/>
            <person name="Shi L."/>
            <person name="Shih D."/>
            <person name="Sparrow T."/>
            <person name="Spaulding J."/>
            <person name="Stalker J."/>
            <person name="Stange-Thomann N."/>
            <person name="Stavropoulos S."/>
            <person name="Stone C."/>
            <person name="Strader C."/>
            <person name="Tesfaye S."/>
            <person name="Thomson T."/>
            <person name="Thoulutsang Y."/>
            <person name="Thoulutsang D."/>
            <person name="Topham K."/>
            <person name="Topping I."/>
            <person name="Tsamla T."/>
            <person name="Vassiliev H."/>
            <person name="Vo A."/>
            <person name="Wangchuk T."/>
            <person name="Wangdi T."/>
            <person name="Weiand M."/>
            <person name="Wilkinson J."/>
            <person name="Wilson A."/>
            <person name="Yadav S."/>
            <person name="Young G."/>
            <person name="Yu Q."/>
            <person name="Zembek L."/>
            <person name="Zhong D."/>
            <person name="Zimmer A."/>
            <person name="Zwirko Z."/>
            <person name="Jaffe D.B."/>
            <person name="Alvarez P."/>
            <person name="Brockman W."/>
            <person name="Butler J."/>
            <person name="Chin C."/>
            <person name="Gnerre S."/>
            <person name="Grabherr M."/>
            <person name="Kleber M."/>
            <person name="Mauceli E."/>
            <person name="MacCallum I."/>
        </authorList>
    </citation>
    <scope>NUCLEOTIDE SEQUENCE [LARGE SCALE GENOMIC DNA]</scope>
    <source>
        <strain evidence="2">Rob3c / Tucson 14021-0248.25</strain>
    </source>
</reference>
<proteinExistence type="predicted"/>
<dbReference type="AlphaFoldDB" id="B4IFM8"/>
<sequence>MSINSTKAAGNCFDNDSKKWRTETVSIWENRRVGSEIKAFIRTDGHGQFDSD</sequence>
<organism evidence="2">
    <name type="scientific">Drosophila sechellia</name>
    <name type="common">Fruit fly</name>
    <dbReference type="NCBI Taxonomy" id="7238"/>
    <lineage>
        <taxon>Eukaryota</taxon>
        <taxon>Metazoa</taxon>
        <taxon>Ecdysozoa</taxon>
        <taxon>Arthropoda</taxon>
        <taxon>Hexapoda</taxon>
        <taxon>Insecta</taxon>
        <taxon>Pterygota</taxon>
        <taxon>Neoptera</taxon>
        <taxon>Endopterygota</taxon>
        <taxon>Diptera</taxon>
        <taxon>Brachycera</taxon>
        <taxon>Muscomorpha</taxon>
        <taxon>Ephydroidea</taxon>
        <taxon>Drosophilidae</taxon>
        <taxon>Drosophila</taxon>
        <taxon>Sophophora</taxon>
    </lineage>
</organism>